<dbReference type="OrthoDB" id="3919at2759"/>
<sequence>MVFVHFVLDPIAIANTSAEVSFAARYGCLVIIEKVEQLDVGALVTIRGIGRVKIVEFVQVGQSCIPVQLGRPTSLAAQARPDSGHCQLKDTFDVQGLVNNVFGSKCFKCGAPGHKSTASRPEKGRQLMFSGEETEQSADYEVEPAVDDDTEDDDEVLVYGDVGESLIIQKIFCCLRKK</sequence>
<organism evidence="1 2">
    <name type="scientific">Nyssa sinensis</name>
    <dbReference type="NCBI Taxonomy" id="561372"/>
    <lineage>
        <taxon>Eukaryota</taxon>
        <taxon>Viridiplantae</taxon>
        <taxon>Streptophyta</taxon>
        <taxon>Embryophyta</taxon>
        <taxon>Tracheophyta</taxon>
        <taxon>Spermatophyta</taxon>
        <taxon>Magnoliopsida</taxon>
        <taxon>eudicotyledons</taxon>
        <taxon>Gunneridae</taxon>
        <taxon>Pentapetalae</taxon>
        <taxon>asterids</taxon>
        <taxon>Cornales</taxon>
        <taxon>Nyssaceae</taxon>
        <taxon>Nyssa</taxon>
    </lineage>
</organism>
<reference evidence="1 2" key="1">
    <citation type="submission" date="2019-09" db="EMBL/GenBank/DDBJ databases">
        <title>A chromosome-level genome assembly of the Chinese tupelo Nyssa sinensis.</title>
        <authorList>
            <person name="Yang X."/>
            <person name="Kang M."/>
            <person name="Yang Y."/>
            <person name="Xiong H."/>
            <person name="Wang M."/>
            <person name="Zhang Z."/>
            <person name="Wang Z."/>
            <person name="Wu H."/>
            <person name="Ma T."/>
            <person name="Liu J."/>
            <person name="Xi Z."/>
        </authorList>
    </citation>
    <scope>NUCLEOTIDE SEQUENCE [LARGE SCALE GENOMIC DNA]</scope>
    <source>
        <strain evidence="1">J267</strain>
        <tissue evidence="1">Leaf</tissue>
    </source>
</reference>
<proteinExistence type="predicted"/>
<dbReference type="PANTHER" id="PTHR46732">
    <property type="entry name" value="ATP-DEPENDENT PROTEASE LA (LON) DOMAIN PROTEIN"/>
    <property type="match status" value="1"/>
</dbReference>
<keyword evidence="2" id="KW-1185">Reference proteome</keyword>
<evidence type="ECO:0000313" key="2">
    <source>
        <dbReference type="Proteomes" id="UP000325577"/>
    </source>
</evidence>
<name>A0A5J5B620_9ASTE</name>
<dbReference type="PANTHER" id="PTHR46732:SF5">
    <property type="entry name" value="ATP-DEPENDENT PROTEASE LA (LON) DOMAIN PROTEIN"/>
    <property type="match status" value="1"/>
</dbReference>
<dbReference type="AlphaFoldDB" id="A0A5J5B620"/>
<accession>A0A5J5B620</accession>
<gene>
    <name evidence="1" type="ORF">F0562_028324</name>
</gene>
<protein>
    <submittedName>
        <fullName evidence="1">Uncharacterized protein</fullName>
    </submittedName>
</protein>
<evidence type="ECO:0000313" key="1">
    <source>
        <dbReference type="EMBL" id="KAA8538695.1"/>
    </source>
</evidence>
<dbReference type="Proteomes" id="UP000325577">
    <property type="component" value="Linkage Group LG15"/>
</dbReference>
<dbReference type="EMBL" id="CM018038">
    <property type="protein sequence ID" value="KAA8538695.1"/>
    <property type="molecule type" value="Genomic_DNA"/>
</dbReference>